<dbReference type="CDD" id="cd07398">
    <property type="entry name" value="MPP_YbbF-LpxH"/>
    <property type="match status" value="1"/>
</dbReference>
<name>A0A271IX81_9BACT</name>
<proteinExistence type="predicted"/>
<feature type="domain" description="Calcineurin-like phosphoesterase" evidence="6">
    <location>
        <begin position="5"/>
        <end position="205"/>
    </location>
</feature>
<dbReference type="GO" id="GO:0046872">
    <property type="term" value="F:metal ion binding"/>
    <property type="evidence" value="ECO:0007669"/>
    <property type="project" value="UniProtKB-KW"/>
</dbReference>
<evidence type="ECO:0000313" key="8">
    <source>
        <dbReference type="Proteomes" id="UP000216339"/>
    </source>
</evidence>
<keyword evidence="4" id="KW-0472">Membrane</keyword>
<dbReference type="InterPro" id="IPR043461">
    <property type="entry name" value="LpxH-like"/>
</dbReference>
<dbReference type="Pfam" id="PF00149">
    <property type="entry name" value="Metallophos"/>
    <property type="match status" value="1"/>
</dbReference>
<dbReference type="PANTHER" id="PTHR34990:SF2">
    <property type="entry name" value="BLL8164 PROTEIN"/>
    <property type="match status" value="1"/>
</dbReference>
<dbReference type="Proteomes" id="UP000216339">
    <property type="component" value="Unassembled WGS sequence"/>
</dbReference>
<keyword evidence="1" id="KW-1003">Cell membrane</keyword>
<evidence type="ECO:0000256" key="3">
    <source>
        <dbReference type="ARBA" id="ARBA00022723"/>
    </source>
</evidence>
<dbReference type="GO" id="GO:0016020">
    <property type="term" value="C:membrane"/>
    <property type="evidence" value="ECO:0007669"/>
    <property type="project" value="GOC"/>
</dbReference>
<reference evidence="7 8" key="1">
    <citation type="submission" date="2016-11" db="EMBL/GenBank/DDBJ databases">
        <title>Study of marine rhodopsin-containing bacteria.</title>
        <authorList>
            <person name="Yoshizawa S."/>
            <person name="Kumagai Y."/>
            <person name="Kogure K."/>
        </authorList>
    </citation>
    <scope>NUCLEOTIDE SEQUENCE [LARGE SCALE GENOMIC DNA]</scope>
    <source>
        <strain evidence="7 8">SAORIC-28</strain>
    </source>
</reference>
<sequence length="291" mass="32429">MTSYRTIFLSDLHLGMRGCQAERVLDFIRHHEAQRWVLVGDVVDGWALARSWTWQQVHNDVVQKLLREVRKGSEMVYVPGNHDGAARQFVGLTFGGILVQRDWVHTTADGRKLLVLHGDEFDGVVRLAPWLSRVGARAYELSLALNTVVARVRERMGKPYWSLAAALKDRTKRALQYIDRFEEAVAMRAVEAGVDGVVCGHIHRPELRDVVTEAGATLYANCGDWVENCTALVEHHDGRLEIVRWTGAIQRDAEARGDGVRQPVAALVPRLALSTEAARLGLDAGTLGAER</sequence>
<protein>
    <submittedName>
        <fullName evidence="7">UDP-2,3-diacylglucosamine hydrolase</fullName>
    </submittedName>
</protein>
<dbReference type="AlphaFoldDB" id="A0A271IX81"/>
<comment type="caution">
    <text evidence="7">The sequence shown here is derived from an EMBL/GenBank/DDBJ whole genome shotgun (WGS) entry which is preliminary data.</text>
</comment>
<evidence type="ECO:0000256" key="5">
    <source>
        <dbReference type="ARBA" id="ARBA00023211"/>
    </source>
</evidence>
<accession>A0A271IX81</accession>
<evidence type="ECO:0000256" key="1">
    <source>
        <dbReference type="ARBA" id="ARBA00022475"/>
    </source>
</evidence>
<evidence type="ECO:0000259" key="6">
    <source>
        <dbReference type="Pfam" id="PF00149"/>
    </source>
</evidence>
<dbReference type="PANTHER" id="PTHR34990">
    <property type="entry name" value="UDP-2,3-DIACYLGLUCOSAMINE HYDROLASE-RELATED"/>
    <property type="match status" value="1"/>
</dbReference>
<keyword evidence="2" id="KW-0997">Cell inner membrane</keyword>
<keyword evidence="3" id="KW-0479">Metal-binding</keyword>
<evidence type="ECO:0000256" key="4">
    <source>
        <dbReference type="ARBA" id="ARBA00023136"/>
    </source>
</evidence>
<evidence type="ECO:0000256" key="2">
    <source>
        <dbReference type="ARBA" id="ARBA00022519"/>
    </source>
</evidence>
<dbReference type="Gene3D" id="3.60.21.10">
    <property type="match status" value="1"/>
</dbReference>
<keyword evidence="8" id="KW-1185">Reference proteome</keyword>
<dbReference type="InterPro" id="IPR004843">
    <property type="entry name" value="Calcineurin-like_PHP"/>
</dbReference>
<keyword evidence="7" id="KW-0378">Hydrolase</keyword>
<keyword evidence="5" id="KW-0464">Manganese</keyword>
<dbReference type="GO" id="GO:0008758">
    <property type="term" value="F:UDP-2,3-diacylglucosamine hydrolase activity"/>
    <property type="evidence" value="ECO:0007669"/>
    <property type="project" value="TreeGrafter"/>
</dbReference>
<evidence type="ECO:0000313" key="7">
    <source>
        <dbReference type="EMBL" id="PAP75833.1"/>
    </source>
</evidence>
<dbReference type="RefSeq" id="WP_095509474.1">
    <property type="nucleotide sequence ID" value="NZ_MQWD01000001.1"/>
</dbReference>
<dbReference type="SUPFAM" id="SSF56300">
    <property type="entry name" value="Metallo-dependent phosphatases"/>
    <property type="match status" value="1"/>
</dbReference>
<gene>
    <name evidence="7" type="ORF">BSZ37_04935</name>
</gene>
<dbReference type="OrthoDB" id="9802481at2"/>
<dbReference type="GO" id="GO:0009245">
    <property type="term" value="P:lipid A biosynthetic process"/>
    <property type="evidence" value="ECO:0007669"/>
    <property type="project" value="TreeGrafter"/>
</dbReference>
<organism evidence="7 8">
    <name type="scientific">Rubrivirga marina</name>
    <dbReference type="NCBI Taxonomy" id="1196024"/>
    <lineage>
        <taxon>Bacteria</taxon>
        <taxon>Pseudomonadati</taxon>
        <taxon>Rhodothermota</taxon>
        <taxon>Rhodothermia</taxon>
        <taxon>Rhodothermales</taxon>
        <taxon>Rubricoccaceae</taxon>
        <taxon>Rubrivirga</taxon>
    </lineage>
</organism>
<dbReference type="EMBL" id="MQWD01000001">
    <property type="protein sequence ID" value="PAP75833.1"/>
    <property type="molecule type" value="Genomic_DNA"/>
</dbReference>
<dbReference type="InterPro" id="IPR029052">
    <property type="entry name" value="Metallo-depent_PP-like"/>
</dbReference>